<dbReference type="CDD" id="cd22160">
    <property type="entry name" value="F-box_AtFBL13-like"/>
    <property type="match status" value="1"/>
</dbReference>
<reference evidence="2" key="2">
    <citation type="submission" date="2020-10" db="EMBL/GenBank/DDBJ databases">
        <authorList>
            <person name="Cooper E.A."/>
            <person name="Brenton Z.W."/>
            <person name="Flinn B.S."/>
            <person name="Jenkins J."/>
            <person name="Shu S."/>
            <person name="Flowers D."/>
            <person name="Luo F."/>
            <person name="Wang Y."/>
            <person name="Xia P."/>
            <person name="Barry K."/>
            <person name="Daum C."/>
            <person name="Lipzen A."/>
            <person name="Yoshinaga Y."/>
            <person name="Schmutz J."/>
            <person name="Saski C."/>
            <person name="Vermerris W."/>
            <person name="Kresovich S."/>
        </authorList>
    </citation>
    <scope>NUCLEOTIDE SEQUENCE</scope>
</reference>
<dbReference type="KEGG" id="sbi:8054446"/>
<proteinExistence type="predicted"/>
<name>A0A921RL29_SORBI</name>
<dbReference type="InterPro" id="IPR032675">
    <property type="entry name" value="LRR_dom_sf"/>
</dbReference>
<dbReference type="PANTHER" id="PTHR32141">
    <property type="match status" value="1"/>
</dbReference>
<dbReference type="PROSITE" id="PS50181">
    <property type="entry name" value="FBOX"/>
    <property type="match status" value="1"/>
</dbReference>
<organism evidence="2 3">
    <name type="scientific">Sorghum bicolor</name>
    <name type="common">Sorghum</name>
    <name type="synonym">Sorghum vulgare</name>
    <dbReference type="NCBI Taxonomy" id="4558"/>
    <lineage>
        <taxon>Eukaryota</taxon>
        <taxon>Viridiplantae</taxon>
        <taxon>Streptophyta</taxon>
        <taxon>Embryophyta</taxon>
        <taxon>Tracheophyta</taxon>
        <taxon>Spermatophyta</taxon>
        <taxon>Magnoliopsida</taxon>
        <taxon>Liliopsida</taxon>
        <taxon>Poales</taxon>
        <taxon>Poaceae</taxon>
        <taxon>PACMAD clade</taxon>
        <taxon>Panicoideae</taxon>
        <taxon>Andropogonodae</taxon>
        <taxon>Andropogoneae</taxon>
        <taxon>Sorghinae</taxon>
        <taxon>Sorghum</taxon>
    </lineage>
</organism>
<dbReference type="InterPro" id="IPR055302">
    <property type="entry name" value="F-box_dom-containing"/>
</dbReference>
<dbReference type="EMBL" id="CM027681">
    <property type="protein sequence ID" value="KAG0542399.1"/>
    <property type="molecule type" value="Genomic_DNA"/>
</dbReference>
<sequence>MGMLTRAKKRRLEQEEERLAVADRISSLPDDVLGDIVSLLPTKDGARTQVLSSRWRHVWRSAPLNLDLHADDTDGRGILASDISRILSAHRGPGRRFVMPRHYKHKHKEYPTPTTPATMDGWLQSSALNNLQELEFFGNVILQRPPWMYRFSSTLGVARFGFGGSSFPDGIIGNNASALRFPLLRQMTLLNVSISVSSLHALLAGCPILESLLIHELGHPRLSSIGVHSCWQLQIVSPSLRSIGVHSSWLGHRLAIVIEDAPCLERLLYFEGMKVDISVISAPRFVILGDLFQNWRPTFGGNATFFQGSTVDSMTAVLPSVKVLSLSDVKVCLDAAINLVKCFPHMERLYIKAQTLWLKPKGVSYHKYQNLIRTLDIGVRKIVLVNYEGSKSHINFVKLFVSNAKVLESLRLELAITNVSDCWIARQHKRLHIEKRASRGAQIAFVSPNTMIGPPDELLSAEKVHDLSTDPFQRFH</sequence>
<dbReference type="SUPFAM" id="SSF81383">
    <property type="entry name" value="F-box domain"/>
    <property type="match status" value="1"/>
</dbReference>
<evidence type="ECO:0000313" key="2">
    <source>
        <dbReference type="EMBL" id="KAG0542399.1"/>
    </source>
</evidence>
<dbReference type="OrthoDB" id="1425134at2759"/>
<comment type="caution">
    <text evidence="2">The sequence shown here is derived from an EMBL/GenBank/DDBJ whole genome shotgun (WGS) entry which is preliminary data.</text>
</comment>
<gene>
    <name evidence="2" type="ORF">BDA96_02G100500</name>
</gene>
<dbReference type="Pfam" id="PF24758">
    <property type="entry name" value="LRR_At5g56370"/>
    <property type="match status" value="1"/>
</dbReference>
<dbReference type="Gene3D" id="3.80.10.10">
    <property type="entry name" value="Ribonuclease Inhibitor"/>
    <property type="match status" value="1"/>
</dbReference>
<reference evidence="2" key="1">
    <citation type="journal article" date="2019" name="BMC Genomics">
        <title>A new reference genome for Sorghum bicolor reveals high levels of sequence similarity between sweet and grain genotypes: implications for the genetics of sugar metabolism.</title>
        <authorList>
            <person name="Cooper E.A."/>
            <person name="Brenton Z.W."/>
            <person name="Flinn B.S."/>
            <person name="Jenkins J."/>
            <person name="Shu S."/>
            <person name="Flowers D."/>
            <person name="Luo F."/>
            <person name="Wang Y."/>
            <person name="Xia P."/>
            <person name="Barry K."/>
            <person name="Daum C."/>
            <person name="Lipzen A."/>
            <person name="Yoshinaga Y."/>
            <person name="Schmutz J."/>
            <person name="Saski C."/>
            <person name="Vermerris W."/>
            <person name="Kresovich S."/>
        </authorList>
    </citation>
    <scope>NUCLEOTIDE SEQUENCE</scope>
</reference>
<dbReference type="Gene3D" id="1.20.1280.50">
    <property type="match status" value="1"/>
</dbReference>
<dbReference type="InterPro" id="IPR053781">
    <property type="entry name" value="F-box_AtFBL13-like"/>
</dbReference>
<dbReference type="InterPro" id="IPR055411">
    <property type="entry name" value="LRR_FXL15/At3g58940/PEG3-like"/>
</dbReference>
<dbReference type="InterPro" id="IPR036047">
    <property type="entry name" value="F-box-like_dom_sf"/>
</dbReference>
<evidence type="ECO:0000313" key="3">
    <source>
        <dbReference type="Proteomes" id="UP000807115"/>
    </source>
</evidence>
<dbReference type="Proteomes" id="UP000807115">
    <property type="component" value="Chromosome 2"/>
</dbReference>
<dbReference type="InterPro" id="IPR001810">
    <property type="entry name" value="F-box_dom"/>
</dbReference>
<feature type="domain" description="F-box" evidence="1">
    <location>
        <begin position="22"/>
        <end position="68"/>
    </location>
</feature>
<dbReference type="SUPFAM" id="SSF52047">
    <property type="entry name" value="RNI-like"/>
    <property type="match status" value="1"/>
</dbReference>
<evidence type="ECO:0000259" key="1">
    <source>
        <dbReference type="PROSITE" id="PS50181"/>
    </source>
</evidence>
<dbReference type="Gramene" id="EER96172">
    <property type="protein sequence ID" value="EER96172"/>
    <property type="gene ID" value="SORBI_3002G097300"/>
</dbReference>
<dbReference type="OMA" id="IHELGHP"/>
<protein>
    <recommendedName>
        <fullName evidence="1">F-box domain-containing protein</fullName>
    </recommendedName>
</protein>
<dbReference type="Pfam" id="PF00646">
    <property type="entry name" value="F-box"/>
    <property type="match status" value="1"/>
</dbReference>
<dbReference type="PANTHER" id="PTHR32141:SF39">
    <property type="entry name" value="F-BOX DOMAIN-CONTAINING PROTEIN"/>
    <property type="match status" value="1"/>
</dbReference>
<dbReference type="AlphaFoldDB" id="A0A921RL29"/>
<accession>A0A921RL29</accession>